<dbReference type="GO" id="GO:0051661">
    <property type="term" value="P:maintenance of centrosome location"/>
    <property type="evidence" value="ECO:0007669"/>
    <property type="project" value="TreeGrafter"/>
</dbReference>
<comment type="similarity">
    <text evidence="2">Belongs to the class IV-like SAM-binding methyltransferase superfamily.</text>
</comment>
<evidence type="ECO:0000256" key="2">
    <source>
        <dbReference type="ARBA" id="ARBA00009841"/>
    </source>
</evidence>
<dbReference type="PANTHER" id="PTHR12150">
    <property type="entry name" value="CLASS IV SAM-BINDING METHYLTRANSFERASE-RELATED"/>
    <property type="match status" value="1"/>
</dbReference>
<dbReference type="Gene3D" id="2.40.50.140">
    <property type="entry name" value="Nucleic acid-binding proteins"/>
    <property type="match status" value="1"/>
</dbReference>
<accession>A0A8W8J7T3</accession>
<dbReference type="GO" id="GO:0031616">
    <property type="term" value="C:spindle pole centrosome"/>
    <property type="evidence" value="ECO:0007669"/>
    <property type="project" value="TreeGrafter"/>
</dbReference>
<keyword evidence="4" id="KW-0489">Methyltransferase</keyword>
<dbReference type="OMA" id="FFPIHKD"/>
<dbReference type="Pfam" id="PF02598">
    <property type="entry name" value="Methyltrn_RNA_3"/>
    <property type="match status" value="1"/>
</dbReference>
<dbReference type="AlphaFoldDB" id="A0A8W8J7T3"/>
<evidence type="ECO:0000256" key="8">
    <source>
        <dbReference type="ARBA" id="ARBA00078957"/>
    </source>
</evidence>
<evidence type="ECO:0000256" key="13">
    <source>
        <dbReference type="SAM" id="MobiDB-lite"/>
    </source>
</evidence>
<evidence type="ECO:0000256" key="11">
    <source>
        <dbReference type="ARBA" id="ARBA00093377"/>
    </source>
</evidence>
<dbReference type="SUPFAM" id="SSF50249">
    <property type="entry name" value="Nucleic acid-binding proteins"/>
    <property type="match status" value="1"/>
</dbReference>
<evidence type="ECO:0000256" key="12">
    <source>
        <dbReference type="ARBA" id="ARBA00093639"/>
    </source>
</evidence>
<keyword evidence="15" id="KW-1185">Reference proteome</keyword>
<comment type="function">
    <text evidence="11">S-adenosyl-L-methionine-dependent methyltransferase that specifically methylates the N3 position of a uridine in 28S rRNA. Required for association of the centrosomes with the poles of the bipolar mitotic spindle during metaphase. Also involved in chromosome alignment. May promote centrosome maturation probably by recruiting A-kinase anchor protein AKAP9 to centrosomes in early mitosis. Binds specifically to miRNA MIR145 hairpin, regulates MIR145 expression at a postranscriptional level.</text>
</comment>
<comment type="catalytic activity">
    <reaction evidence="10">
        <text>uridine in 28S rRNA + S-adenosyl-L-methionine = N(3)-methyluridine in 28S rRNA + S-adenosyl-L-homocysteine + H(+)</text>
        <dbReference type="Rhea" id="RHEA:83635"/>
        <dbReference type="Rhea" id="RHEA-COMP:20178"/>
        <dbReference type="Rhea" id="RHEA-COMP:20181"/>
        <dbReference type="ChEBI" id="CHEBI:15378"/>
        <dbReference type="ChEBI" id="CHEBI:57856"/>
        <dbReference type="ChEBI" id="CHEBI:59789"/>
        <dbReference type="ChEBI" id="CHEBI:65315"/>
        <dbReference type="ChEBI" id="CHEBI:74502"/>
    </reaction>
    <physiologicalReaction direction="left-to-right" evidence="10">
        <dbReference type="Rhea" id="RHEA:83636"/>
    </physiologicalReaction>
</comment>
<dbReference type="Gene3D" id="3.40.1280.10">
    <property type="match status" value="1"/>
</dbReference>
<dbReference type="CDD" id="cd18086">
    <property type="entry name" value="HsC9orf114-like"/>
    <property type="match status" value="1"/>
</dbReference>
<evidence type="ECO:0000256" key="9">
    <source>
        <dbReference type="ARBA" id="ARBA00079311"/>
    </source>
</evidence>
<evidence type="ECO:0000256" key="1">
    <source>
        <dbReference type="ARBA" id="ARBA00004496"/>
    </source>
</evidence>
<dbReference type="GO" id="GO:0008168">
    <property type="term" value="F:methyltransferase activity"/>
    <property type="evidence" value="ECO:0007669"/>
    <property type="project" value="UniProtKB-KW"/>
</dbReference>
<dbReference type="GO" id="GO:0072686">
    <property type="term" value="C:mitotic spindle"/>
    <property type="evidence" value="ECO:0007669"/>
    <property type="project" value="TreeGrafter"/>
</dbReference>
<name>A0A8W8J7T3_MAGGI</name>
<evidence type="ECO:0000313" key="14">
    <source>
        <dbReference type="EnsemblMetazoa" id="G17101.1:cds"/>
    </source>
</evidence>
<dbReference type="InterPro" id="IPR029026">
    <property type="entry name" value="tRNA_m1G_MTases_N"/>
</dbReference>
<evidence type="ECO:0000313" key="15">
    <source>
        <dbReference type="Proteomes" id="UP000005408"/>
    </source>
</evidence>
<protein>
    <recommendedName>
        <fullName evidence="12">28S rRNA (uridine-N(3))-methyltransferase</fullName>
    </recommendedName>
    <alternativeName>
        <fullName evidence="7">Centromere protein 32</fullName>
    </alternativeName>
    <alternativeName>
        <fullName evidence="9">Kinetochore-associated protein</fullName>
    </alternativeName>
    <alternativeName>
        <fullName evidence="8">SPOUT domain-containing methyltransferase 1</fullName>
    </alternativeName>
</protein>
<comment type="subcellular location">
    <subcellularLocation>
        <location evidence="1">Cytoplasm</location>
    </subcellularLocation>
</comment>
<dbReference type="InterPro" id="IPR012340">
    <property type="entry name" value="NA-bd_OB-fold"/>
</dbReference>
<feature type="region of interest" description="Disordered" evidence="13">
    <location>
        <begin position="1"/>
        <end position="31"/>
    </location>
</feature>
<keyword evidence="3" id="KW-0963">Cytoplasm</keyword>
<evidence type="ECO:0000256" key="3">
    <source>
        <dbReference type="ARBA" id="ARBA00022490"/>
    </source>
</evidence>
<evidence type="ECO:0000256" key="7">
    <source>
        <dbReference type="ARBA" id="ARBA00075627"/>
    </source>
</evidence>
<organism evidence="14 15">
    <name type="scientific">Magallana gigas</name>
    <name type="common">Pacific oyster</name>
    <name type="synonym">Crassostrea gigas</name>
    <dbReference type="NCBI Taxonomy" id="29159"/>
    <lineage>
        <taxon>Eukaryota</taxon>
        <taxon>Metazoa</taxon>
        <taxon>Spiralia</taxon>
        <taxon>Lophotrochozoa</taxon>
        <taxon>Mollusca</taxon>
        <taxon>Bivalvia</taxon>
        <taxon>Autobranchia</taxon>
        <taxon>Pteriomorphia</taxon>
        <taxon>Ostreida</taxon>
        <taxon>Ostreoidea</taxon>
        <taxon>Ostreidae</taxon>
        <taxon>Magallana</taxon>
    </lineage>
</organism>
<evidence type="ECO:0000256" key="6">
    <source>
        <dbReference type="ARBA" id="ARBA00062137"/>
    </source>
</evidence>
<dbReference type="PANTHER" id="PTHR12150:SF13">
    <property type="entry name" value="METHYLTRANSFERASE C9ORF114-RELATED"/>
    <property type="match status" value="1"/>
</dbReference>
<dbReference type="SUPFAM" id="SSF75217">
    <property type="entry name" value="alpha/beta knot"/>
    <property type="match status" value="1"/>
</dbReference>
<evidence type="ECO:0000256" key="5">
    <source>
        <dbReference type="ARBA" id="ARBA00022679"/>
    </source>
</evidence>
<feature type="compositionally biased region" description="Basic and acidic residues" evidence="13">
    <location>
        <begin position="43"/>
        <end position="52"/>
    </location>
</feature>
<dbReference type="Proteomes" id="UP000005408">
    <property type="component" value="Unassembled WGS sequence"/>
</dbReference>
<dbReference type="EnsemblMetazoa" id="G17101.2">
    <property type="protein sequence ID" value="G17101.2:cds"/>
    <property type="gene ID" value="G17101"/>
</dbReference>
<dbReference type="FunFam" id="2.40.50.140:FF:000170">
    <property type="entry name" value="SPOUT domain containing methyltransferase 1"/>
    <property type="match status" value="1"/>
</dbReference>
<dbReference type="GO" id="GO:0035198">
    <property type="term" value="F:miRNA binding"/>
    <property type="evidence" value="ECO:0007669"/>
    <property type="project" value="TreeGrafter"/>
</dbReference>
<sequence>MGKEKEEINYKRSPEERKDWKKIHEERKAQKRKWKEEKLLKKMEKEAKRQKEEQEEITEESPKQGRQYTVSIALPGSILDNAQSPELRTYLAGQIARAAVIFNIDEIIIFDEIFSKDSTIEGEFKGVGKKGQANVQMARILQYLECPQYLRKSFFPHHKDLQYAGILNPLDSPHHMRGEDESPYREGVVTNKPVKSGRGSLVNCGIGKQDVQIDKLLTPGIRVTVKINQYDSSRRILKGRVVSPAAPREEGGLYWGYSIRLAKSLGAVFTECPYKEGYDLAIGTSEKGDNVDSVEMDTSNFRHALIVFGGVQGLEASLESDEALDIEDPSLLFQYYLNTCPNQGSRTIRTEEAILISLASIRPKLQGIGKT</sequence>
<dbReference type="InterPro" id="IPR029028">
    <property type="entry name" value="Alpha/beta_knot_MTases"/>
</dbReference>
<dbReference type="EnsemblMetazoa" id="G17101.1">
    <property type="protein sequence ID" value="G17101.1:cds"/>
    <property type="gene ID" value="G17101"/>
</dbReference>
<keyword evidence="5" id="KW-0808">Transferase</keyword>
<reference evidence="14" key="1">
    <citation type="submission" date="2022-08" db="UniProtKB">
        <authorList>
            <consortium name="EnsemblMetazoa"/>
        </authorList>
    </citation>
    <scope>IDENTIFICATION</scope>
    <source>
        <strain evidence="14">05x7-T-G4-1.051#20</strain>
    </source>
</reference>
<proteinExistence type="inferred from homology"/>
<dbReference type="OrthoDB" id="361029at2759"/>
<dbReference type="EnsemblMetazoa" id="G17101.3">
    <property type="protein sequence ID" value="G17101.3:cds"/>
    <property type="gene ID" value="G17101"/>
</dbReference>
<dbReference type="GO" id="GO:0035196">
    <property type="term" value="P:miRNA processing"/>
    <property type="evidence" value="ECO:0007669"/>
    <property type="project" value="TreeGrafter"/>
</dbReference>
<comment type="subunit">
    <text evidence="6">Interacts with INCA1.</text>
</comment>
<dbReference type="GO" id="GO:0005737">
    <property type="term" value="C:cytoplasm"/>
    <property type="evidence" value="ECO:0007669"/>
    <property type="project" value="UniProtKB-SubCell"/>
</dbReference>
<dbReference type="GO" id="GO:0032259">
    <property type="term" value="P:methylation"/>
    <property type="evidence" value="ECO:0007669"/>
    <property type="project" value="UniProtKB-KW"/>
</dbReference>
<evidence type="ECO:0000256" key="10">
    <source>
        <dbReference type="ARBA" id="ARBA00093228"/>
    </source>
</evidence>
<evidence type="ECO:0000256" key="4">
    <source>
        <dbReference type="ARBA" id="ARBA00022603"/>
    </source>
</evidence>
<dbReference type="GO" id="GO:0000776">
    <property type="term" value="C:kinetochore"/>
    <property type="evidence" value="ECO:0007669"/>
    <property type="project" value="TreeGrafter"/>
</dbReference>
<dbReference type="InterPro" id="IPR003750">
    <property type="entry name" value="Put_MeTrfase-C9orf114-like"/>
</dbReference>
<feature type="region of interest" description="Disordered" evidence="13">
    <location>
        <begin position="43"/>
        <end position="65"/>
    </location>
</feature>